<keyword evidence="1" id="KW-1133">Transmembrane helix</keyword>
<evidence type="ECO:0000256" key="1">
    <source>
        <dbReference type="SAM" id="Phobius"/>
    </source>
</evidence>
<organism evidence="3 5">
    <name type="scientific">Sphingomonas yabuuchiae</name>
    <dbReference type="NCBI Taxonomy" id="172044"/>
    <lineage>
        <taxon>Bacteria</taxon>
        <taxon>Pseudomonadati</taxon>
        <taxon>Pseudomonadota</taxon>
        <taxon>Alphaproteobacteria</taxon>
        <taxon>Sphingomonadales</taxon>
        <taxon>Sphingomonadaceae</taxon>
        <taxon>Sphingomonas</taxon>
    </lineage>
</organism>
<evidence type="ECO:0000313" key="2">
    <source>
        <dbReference type="EMBL" id="MBB4609619.1"/>
    </source>
</evidence>
<keyword evidence="1" id="KW-0812">Transmembrane</keyword>
<evidence type="ECO:0000313" key="3">
    <source>
        <dbReference type="EMBL" id="MBN3557932.1"/>
    </source>
</evidence>
<dbReference type="Proteomes" id="UP000584663">
    <property type="component" value="Unassembled WGS sequence"/>
</dbReference>
<sequence>MKPTAPTSLHPMTCRCTDCRPVETPADSYLRPNDIALLAIAGVIVGLILAELVDWMIAGPGVIPELGL</sequence>
<reference evidence="2 4" key="1">
    <citation type="submission" date="2020-08" db="EMBL/GenBank/DDBJ databases">
        <title>Genomic Encyclopedia of Type Strains, Phase IV (KMG-IV): sequencing the most valuable type-strain genomes for metagenomic binning, comparative biology and taxonomic classification.</title>
        <authorList>
            <person name="Goeker M."/>
        </authorList>
    </citation>
    <scope>NUCLEOTIDE SEQUENCE [LARGE SCALE GENOMIC DNA]</scope>
    <source>
        <strain evidence="2 4">DSM 14562</strain>
    </source>
</reference>
<dbReference type="Proteomes" id="UP000704529">
    <property type="component" value="Unassembled WGS sequence"/>
</dbReference>
<proteinExistence type="predicted"/>
<dbReference type="RefSeq" id="WP_184105538.1">
    <property type="nucleotide sequence ID" value="NZ_JACHNX010000006.1"/>
</dbReference>
<dbReference type="EMBL" id="JACHNX010000006">
    <property type="protein sequence ID" value="MBB4609619.1"/>
    <property type="molecule type" value="Genomic_DNA"/>
</dbReference>
<feature type="transmembrane region" description="Helical" evidence="1">
    <location>
        <begin position="35"/>
        <end position="58"/>
    </location>
</feature>
<evidence type="ECO:0000313" key="4">
    <source>
        <dbReference type="Proteomes" id="UP000584663"/>
    </source>
</evidence>
<gene>
    <name evidence="2" type="ORF">GGQ89_001841</name>
    <name evidence="3" type="ORF">JYA60_06795</name>
</gene>
<protein>
    <submittedName>
        <fullName evidence="3">Uncharacterized protein</fullName>
    </submittedName>
</protein>
<dbReference type="EMBL" id="JAFHKU010000123">
    <property type="protein sequence ID" value="MBN3557932.1"/>
    <property type="molecule type" value="Genomic_DNA"/>
</dbReference>
<reference evidence="3" key="2">
    <citation type="submission" date="2021-01" db="EMBL/GenBank/DDBJ databases">
        <title>Genome Sequencing of Type Strains.</title>
        <authorList>
            <person name="Lemaire J.F."/>
            <person name="Inderbitzin P."/>
            <person name="Collins S.B."/>
            <person name="Wespe N."/>
            <person name="Knight-Connoni V."/>
        </authorList>
    </citation>
    <scope>NUCLEOTIDE SEQUENCE</scope>
    <source>
        <strain evidence="3">DSM 14562</strain>
    </source>
</reference>
<keyword evidence="1" id="KW-0472">Membrane</keyword>
<evidence type="ECO:0000313" key="5">
    <source>
        <dbReference type="Proteomes" id="UP000704529"/>
    </source>
</evidence>
<name>A0AA40ZY43_9SPHN</name>
<comment type="caution">
    <text evidence="3">The sequence shown here is derived from an EMBL/GenBank/DDBJ whole genome shotgun (WGS) entry which is preliminary data.</text>
</comment>
<dbReference type="AlphaFoldDB" id="A0AA40ZY43"/>
<keyword evidence="4" id="KW-1185">Reference proteome</keyword>
<accession>A0AA40ZY43</accession>